<reference evidence="1 2" key="1">
    <citation type="submission" date="2016-10" db="EMBL/GenBank/DDBJ databases">
        <title>Genome sequence of Streptomyces sp. MUSC 1.</title>
        <authorList>
            <person name="Lee L.-H."/>
            <person name="Ser H.-L."/>
            <person name="Law J.W.-F."/>
        </authorList>
    </citation>
    <scope>NUCLEOTIDE SEQUENCE [LARGE SCALE GENOMIC DNA]</scope>
    <source>
        <strain evidence="1 2">MUSC 1</strain>
    </source>
</reference>
<organism evidence="1 2">
    <name type="scientific">Streptomyces monashensis</name>
    <dbReference type="NCBI Taxonomy" id="1678012"/>
    <lineage>
        <taxon>Bacteria</taxon>
        <taxon>Bacillati</taxon>
        <taxon>Actinomycetota</taxon>
        <taxon>Actinomycetes</taxon>
        <taxon>Kitasatosporales</taxon>
        <taxon>Streptomycetaceae</taxon>
        <taxon>Streptomyces</taxon>
    </lineage>
</organism>
<evidence type="ECO:0000313" key="2">
    <source>
        <dbReference type="Proteomes" id="UP000179642"/>
    </source>
</evidence>
<comment type="caution">
    <text evidence="1">The sequence shown here is derived from an EMBL/GenBank/DDBJ whole genome shotgun (WGS) entry which is preliminary data.</text>
</comment>
<accession>A0A1S2QG20</accession>
<name>A0A1S2QG20_9ACTN</name>
<keyword evidence="2" id="KW-1185">Reference proteome</keyword>
<sequence>MPRRPPPAALGYRQALTALLAADLPGVRELRAQVAEVSLGRPWGAESPSTDLTVPSWVPAAPVADGVLPAVGTVRGDFGEPAGELLVWVSDGRLSALEYAWYGDTAPTRLPDPARIRVL</sequence>
<protein>
    <submittedName>
        <fullName evidence="1">Uncharacterized protein</fullName>
    </submittedName>
</protein>
<dbReference type="EMBL" id="MLYO01000026">
    <property type="protein sequence ID" value="OIK04633.1"/>
    <property type="molecule type" value="Genomic_DNA"/>
</dbReference>
<evidence type="ECO:0000313" key="1">
    <source>
        <dbReference type="EMBL" id="OIK04633.1"/>
    </source>
</evidence>
<dbReference type="RefSeq" id="WP_071381596.1">
    <property type="nucleotide sequence ID" value="NZ_MLYO01000026.1"/>
</dbReference>
<dbReference type="Proteomes" id="UP000179642">
    <property type="component" value="Unassembled WGS sequence"/>
</dbReference>
<proteinExistence type="predicted"/>
<gene>
    <name evidence="1" type="ORF">BIV23_16420</name>
</gene>
<dbReference type="AlphaFoldDB" id="A0A1S2QG20"/>